<organism evidence="2 3">
    <name type="scientific">Flavimobilis marinus</name>
    <dbReference type="NCBI Taxonomy" id="285351"/>
    <lineage>
        <taxon>Bacteria</taxon>
        <taxon>Bacillati</taxon>
        <taxon>Actinomycetota</taxon>
        <taxon>Actinomycetes</taxon>
        <taxon>Micrococcales</taxon>
        <taxon>Jonesiaceae</taxon>
        <taxon>Flavimobilis</taxon>
    </lineage>
</organism>
<feature type="transmembrane region" description="Helical" evidence="1">
    <location>
        <begin position="214"/>
        <end position="235"/>
    </location>
</feature>
<sequence length="329" mass="33719">MSSNSVPTRPSVPHRGITTLLALVAPTAVLTAAAALTWSWREDLPDPVAVHWGTGEGPDGFASLTSSLATMAIIGVLLAVMFWAIGFWWGQLASTRRLSAGASVGMSAFVAGLQLGSLDMQRGLTDAADAGGVGAVLAIATLAALVVGIGAALLVPGDRPTAATSSVPDDAPRAALGASERAVWIATIAGGPGVWIGASSILVTGVLAVVTREWWLLVIPALLLALFAGMLAWTVRVDSRGVHVRSALGWPRTHVPLASIEEASARDVAPFREFGGFGWRTGRDGSLGIVVRHGEGLEVVHSGGKRLVVTIDDAGSGAALLNTLAARAR</sequence>
<evidence type="ECO:0000313" key="3">
    <source>
        <dbReference type="Proteomes" id="UP000198520"/>
    </source>
</evidence>
<reference evidence="3" key="1">
    <citation type="submission" date="2016-10" db="EMBL/GenBank/DDBJ databases">
        <authorList>
            <person name="Varghese N."/>
            <person name="Submissions S."/>
        </authorList>
    </citation>
    <scope>NUCLEOTIDE SEQUENCE [LARGE SCALE GENOMIC DNA]</scope>
    <source>
        <strain evidence="3">DSM 19083</strain>
    </source>
</reference>
<dbReference type="Proteomes" id="UP000198520">
    <property type="component" value="Unassembled WGS sequence"/>
</dbReference>
<evidence type="ECO:0000313" key="2">
    <source>
        <dbReference type="EMBL" id="SFE85630.1"/>
    </source>
</evidence>
<keyword evidence="1" id="KW-0472">Membrane</keyword>
<feature type="transmembrane region" description="Helical" evidence="1">
    <location>
        <begin position="130"/>
        <end position="155"/>
    </location>
</feature>
<name>A0A1I2E058_9MICO</name>
<dbReference type="STRING" id="285351.SAMN04488035_0803"/>
<keyword evidence="1" id="KW-0812">Transmembrane</keyword>
<proteinExistence type="predicted"/>
<keyword evidence="3" id="KW-1185">Reference proteome</keyword>
<dbReference type="EMBL" id="FONZ01000001">
    <property type="protein sequence ID" value="SFE85630.1"/>
    <property type="molecule type" value="Genomic_DNA"/>
</dbReference>
<accession>A0A1I2E058</accession>
<gene>
    <name evidence="2" type="ORF">SAMN04488035_0803</name>
</gene>
<feature type="transmembrane region" description="Helical" evidence="1">
    <location>
        <begin position="182"/>
        <end position="208"/>
    </location>
</feature>
<protein>
    <recommendedName>
        <fullName evidence="4">DUF1648 domain-containing protein</fullName>
    </recommendedName>
</protein>
<dbReference type="RefSeq" id="WP_093375231.1">
    <property type="nucleotide sequence ID" value="NZ_BNAN01000001.1"/>
</dbReference>
<feature type="transmembrane region" description="Helical" evidence="1">
    <location>
        <begin position="60"/>
        <end position="86"/>
    </location>
</feature>
<feature type="transmembrane region" description="Helical" evidence="1">
    <location>
        <begin position="98"/>
        <end position="118"/>
    </location>
</feature>
<feature type="transmembrane region" description="Helical" evidence="1">
    <location>
        <begin position="20"/>
        <end position="40"/>
    </location>
</feature>
<dbReference type="OrthoDB" id="3178004at2"/>
<keyword evidence="1" id="KW-1133">Transmembrane helix</keyword>
<evidence type="ECO:0008006" key="4">
    <source>
        <dbReference type="Google" id="ProtNLM"/>
    </source>
</evidence>
<dbReference type="AlphaFoldDB" id="A0A1I2E058"/>
<evidence type="ECO:0000256" key="1">
    <source>
        <dbReference type="SAM" id="Phobius"/>
    </source>
</evidence>